<reference evidence="1 2" key="1">
    <citation type="submission" date="2021-02" db="EMBL/GenBank/DDBJ databases">
        <title>Porcisia hertigi Genome sequencing and assembly.</title>
        <authorList>
            <person name="Almutairi H."/>
            <person name="Gatherer D."/>
        </authorList>
    </citation>
    <scope>NUCLEOTIDE SEQUENCE [LARGE SCALE GENOMIC DNA]</scope>
    <source>
        <strain evidence="1 2">C119</strain>
    </source>
</reference>
<evidence type="ECO:0000313" key="1">
    <source>
        <dbReference type="EMBL" id="KAG5510356.1"/>
    </source>
</evidence>
<dbReference type="GeneID" id="94293693"/>
<dbReference type="AlphaFoldDB" id="A0A836IXN9"/>
<evidence type="ECO:0000313" key="2">
    <source>
        <dbReference type="Proteomes" id="UP000674318"/>
    </source>
</evidence>
<accession>A0A836IXN9</accession>
<dbReference type="Proteomes" id="UP000674318">
    <property type="component" value="Chromosome 10"/>
</dbReference>
<dbReference type="RefSeq" id="XP_067759097.1">
    <property type="nucleotide sequence ID" value="XM_067903616.1"/>
</dbReference>
<organism evidence="1 2">
    <name type="scientific">Porcisia hertigi</name>
    <dbReference type="NCBI Taxonomy" id="2761500"/>
    <lineage>
        <taxon>Eukaryota</taxon>
        <taxon>Discoba</taxon>
        <taxon>Euglenozoa</taxon>
        <taxon>Kinetoplastea</taxon>
        <taxon>Metakinetoplastina</taxon>
        <taxon>Trypanosomatida</taxon>
        <taxon>Trypanosomatidae</taxon>
        <taxon>Leishmaniinae</taxon>
        <taxon>Porcisia</taxon>
    </lineage>
</organism>
<dbReference type="EMBL" id="JAFJZO010000010">
    <property type="protein sequence ID" value="KAG5510356.1"/>
    <property type="molecule type" value="Genomic_DNA"/>
</dbReference>
<sequence length="67" mass="7518">MRLTSAIRSHPYAIDPKSLRAEPRRKVTSNKISIISIGKQSARQAWNKTQDLIAFLIPGAYRGGPRK</sequence>
<name>A0A836IXN9_9TRYP</name>
<comment type="caution">
    <text evidence="1">The sequence shown here is derived from an EMBL/GenBank/DDBJ whole genome shotgun (WGS) entry which is preliminary data.</text>
</comment>
<dbReference type="KEGG" id="phet:94293693"/>
<proteinExistence type="predicted"/>
<protein>
    <submittedName>
        <fullName evidence="1">Uncharacterized protein</fullName>
    </submittedName>
</protein>
<gene>
    <name evidence="1" type="ORF">JKF63_07685</name>
</gene>
<keyword evidence="2" id="KW-1185">Reference proteome</keyword>